<name>G5JJC2_9STAP</name>
<feature type="transmembrane region" description="Helical" evidence="1">
    <location>
        <begin position="78"/>
        <end position="99"/>
    </location>
</feature>
<feature type="transmembrane region" description="Helical" evidence="1">
    <location>
        <begin position="7"/>
        <end position="23"/>
    </location>
</feature>
<feature type="transmembrane region" description="Helical" evidence="1">
    <location>
        <begin position="35"/>
        <end position="57"/>
    </location>
</feature>
<reference evidence="2 3" key="1">
    <citation type="journal article" date="2012" name="BMC Genomics">
        <title>Comparative genomic analysis of the genus Staphylococcus including Staphylococcus aureus and its newly described sister species Staphylococcus simiae.</title>
        <authorList>
            <person name="Suzuki H."/>
            <person name="Lefebure T."/>
            <person name="Pavinski Bitar P."/>
            <person name="Stanhope M.J."/>
        </authorList>
    </citation>
    <scope>NUCLEOTIDE SEQUENCE [LARGE SCALE GENOMIC DNA]</scope>
    <source>
        <strain evidence="2 3">CCM 7213</strain>
    </source>
</reference>
<comment type="caution">
    <text evidence="2">The sequence shown here is derived from an EMBL/GenBank/DDBJ whole genome shotgun (WGS) entry which is preliminary data.</text>
</comment>
<dbReference type="RefSeq" id="WP_002464277.1">
    <property type="nucleotide sequence ID" value="NZ_AEUN01000439.1"/>
</dbReference>
<proteinExistence type="predicted"/>
<keyword evidence="3" id="KW-1185">Reference proteome</keyword>
<dbReference type="Proteomes" id="UP000005413">
    <property type="component" value="Unassembled WGS sequence"/>
</dbReference>
<dbReference type="OrthoDB" id="2414120at2"/>
<gene>
    <name evidence="2" type="ORF">SS7213T_07877</name>
</gene>
<dbReference type="AlphaFoldDB" id="G5JJC2"/>
<evidence type="ECO:0000313" key="3">
    <source>
        <dbReference type="Proteomes" id="UP000005413"/>
    </source>
</evidence>
<keyword evidence="1" id="KW-0812">Transmembrane</keyword>
<evidence type="ECO:0000313" key="2">
    <source>
        <dbReference type="EMBL" id="EHJ07691.1"/>
    </source>
</evidence>
<evidence type="ECO:0000256" key="1">
    <source>
        <dbReference type="SAM" id="Phobius"/>
    </source>
</evidence>
<protein>
    <submittedName>
        <fullName evidence="2">Uncharacterized protein</fullName>
    </submittedName>
</protein>
<organism evidence="2 3">
    <name type="scientific">Staphylococcus simiae CCM 7213 = CCUG 51256</name>
    <dbReference type="NCBI Taxonomy" id="911238"/>
    <lineage>
        <taxon>Bacteria</taxon>
        <taxon>Bacillati</taxon>
        <taxon>Bacillota</taxon>
        <taxon>Bacilli</taxon>
        <taxon>Bacillales</taxon>
        <taxon>Staphylococcaceae</taxon>
        <taxon>Staphylococcus</taxon>
    </lineage>
</organism>
<sequence>MSRSKKFFYLSCLMIIISFFFNTNNDLLSTIFPSIVKLIFVCSIVNTVILILAILFADRSIKALKPNSDWIRVASKSLPWIILVVIVIHALSMIHTFGII</sequence>
<dbReference type="PATRIC" id="fig|911238.3.peg.1364"/>
<accession>G5JJC2</accession>
<keyword evidence="1" id="KW-0472">Membrane</keyword>
<keyword evidence="1" id="KW-1133">Transmembrane helix</keyword>
<dbReference type="EMBL" id="AEUN01000439">
    <property type="protein sequence ID" value="EHJ07691.1"/>
    <property type="molecule type" value="Genomic_DNA"/>
</dbReference>